<dbReference type="EMBL" id="GL378330">
    <property type="protein sequence ID" value="EFJ50724.1"/>
    <property type="molecule type" value="Genomic_DNA"/>
</dbReference>
<evidence type="ECO:0000256" key="1">
    <source>
        <dbReference type="SAM" id="MobiDB-lite"/>
    </source>
</evidence>
<protein>
    <submittedName>
        <fullName evidence="2">Uncharacterized protein</fullName>
    </submittedName>
</protein>
<dbReference type="AlphaFoldDB" id="D8TPA2"/>
<dbReference type="RefSeq" id="XP_002948317.1">
    <property type="nucleotide sequence ID" value="XM_002948271.1"/>
</dbReference>
<sequence>MCGGGQMALWCFGGYGWLSPGAPVLDQRDMGRSWEADAPWRSSSTQKQSTPLEFPCWEKGFPAAAAAAKPTKQPRSNVSIQKKPKSTSTTKPVPDKGDKNQGEGDESKDDEGAEAGDNIHAHHAFWRDARMRKMQPMIEEGMRMNAYEGLQGYGGFMGGPDRAWSFLYDSPSARLTAAAFAPLWSAGVGLVRPMVLGPTEDMIRDQVDNSFNATEFVDSVSQAARVFFEAVAAEDSEALSKMCTPRATEALDRDRRRLREELGLLITRIDTQVGKASLAGANLWGPDSIRGFDPAWASDLSPNLSKSWLVVGVYLDVTLWVSYKRVGNSGERDSGGVGGSGAVWGQEARQEFQLPVRRWGTWFMARGPLPKGPAESLDCPWKLLAWC</sequence>
<dbReference type="GeneID" id="9623948"/>
<dbReference type="KEGG" id="vcn:VOLCADRAFT_116756"/>
<accession>D8TPA2</accession>
<evidence type="ECO:0000313" key="2">
    <source>
        <dbReference type="EMBL" id="EFJ50724.1"/>
    </source>
</evidence>
<dbReference type="STRING" id="3068.D8TPA2"/>
<keyword evidence="3" id="KW-1185">Reference proteome</keyword>
<dbReference type="Proteomes" id="UP000001058">
    <property type="component" value="Unassembled WGS sequence"/>
</dbReference>
<gene>
    <name evidence="2" type="ORF">VOLCADRAFT_116756</name>
</gene>
<dbReference type="Gene3D" id="3.10.450.240">
    <property type="match status" value="1"/>
</dbReference>
<dbReference type="OrthoDB" id="535021at2759"/>
<organism evidence="3">
    <name type="scientific">Volvox carteri f. nagariensis</name>
    <dbReference type="NCBI Taxonomy" id="3068"/>
    <lineage>
        <taxon>Eukaryota</taxon>
        <taxon>Viridiplantae</taxon>
        <taxon>Chlorophyta</taxon>
        <taxon>core chlorophytes</taxon>
        <taxon>Chlorophyceae</taxon>
        <taxon>CS clade</taxon>
        <taxon>Chlamydomonadales</taxon>
        <taxon>Volvocaceae</taxon>
        <taxon>Volvox</taxon>
    </lineage>
</organism>
<name>D8TPA2_VOLCA</name>
<proteinExistence type="predicted"/>
<evidence type="ECO:0000313" key="3">
    <source>
        <dbReference type="Proteomes" id="UP000001058"/>
    </source>
</evidence>
<reference evidence="2 3" key="1">
    <citation type="journal article" date="2010" name="Science">
        <title>Genomic analysis of organismal complexity in the multicellular green alga Volvox carteri.</title>
        <authorList>
            <person name="Prochnik S.E."/>
            <person name="Umen J."/>
            <person name="Nedelcu A.M."/>
            <person name="Hallmann A."/>
            <person name="Miller S.M."/>
            <person name="Nishii I."/>
            <person name="Ferris P."/>
            <person name="Kuo A."/>
            <person name="Mitros T."/>
            <person name="Fritz-Laylin L.K."/>
            <person name="Hellsten U."/>
            <person name="Chapman J."/>
            <person name="Simakov O."/>
            <person name="Rensing S.A."/>
            <person name="Terry A."/>
            <person name="Pangilinan J."/>
            <person name="Kapitonov V."/>
            <person name="Jurka J."/>
            <person name="Salamov A."/>
            <person name="Shapiro H."/>
            <person name="Schmutz J."/>
            <person name="Grimwood J."/>
            <person name="Lindquist E."/>
            <person name="Lucas S."/>
            <person name="Grigoriev I.V."/>
            <person name="Schmitt R."/>
            <person name="Kirk D."/>
            <person name="Rokhsar D.S."/>
        </authorList>
    </citation>
    <scope>NUCLEOTIDE SEQUENCE [LARGE SCALE GENOMIC DNA]</scope>
    <source>
        <strain evidence="3">f. Nagariensis / Eve</strain>
    </source>
</reference>
<feature type="region of interest" description="Disordered" evidence="1">
    <location>
        <begin position="33"/>
        <end position="116"/>
    </location>
</feature>
<dbReference type="InParanoid" id="D8TPA2"/>
<feature type="compositionally biased region" description="Acidic residues" evidence="1">
    <location>
        <begin position="103"/>
        <end position="114"/>
    </location>
</feature>
<feature type="compositionally biased region" description="Basic and acidic residues" evidence="1">
    <location>
        <begin position="93"/>
        <end position="102"/>
    </location>
</feature>
<feature type="compositionally biased region" description="Polar residues" evidence="1">
    <location>
        <begin position="41"/>
        <end position="51"/>
    </location>
</feature>